<dbReference type="GO" id="GO:0042276">
    <property type="term" value="P:error-prone translesion synthesis"/>
    <property type="evidence" value="ECO:0007669"/>
    <property type="project" value="TreeGrafter"/>
</dbReference>
<evidence type="ECO:0000256" key="2">
    <source>
        <dbReference type="ARBA" id="ARBA00010945"/>
    </source>
</evidence>
<dbReference type="Gene3D" id="3.30.1490.100">
    <property type="entry name" value="DNA polymerase, Y-family, little finger domain"/>
    <property type="match status" value="1"/>
</dbReference>
<dbReference type="Pfam" id="PF00817">
    <property type="entry name" value="IMS"/>
    <property type="match status" value="1"/>
</dbReference>
<keyword evidence="3 16" id="KW-0515">Mutator protein</keyword>
<dbReference type="Pfam" id="PF11799">
    <property type="entry name" value="IMS_C"/>
    <property type="match status" value="1"/>
</dbReference>
<dbReference type="InterPro" id="IPR022880">
    <property type="entry name" value="DNApol_IV"/>
</dbReference>
<dbReference type="InterPro" id="IPR043502">
    <property type="entry name" value="DNA/RNA_pol_sf"/>
</dbReference>
<keyword evidence="8 16" id="KW-0479">Metal-binding</keyword>
<protein>
    <recommendedName>
        <fullName evidence="16">DNA polymerase IV</fullName>
        <shortName evidence="16">Pol IV</shortName>
        <ecNumber evidence="16">2.7.7.7</ecNumber>
    </recommendedName>
</protein>
<evidence type="ECO:0000256" key="4">
    <source>
        <dbReference type="ARBA" id="ARBA00022490"/>
    </source>
</evidence>
<dbReference type="AlphaFoldDB" id="A0A943UZF4"/>
<feature type="active site" evidence="16">
    <location>
        <position position="119"/>
    </location>
</feature>
<dbReference type="InterPro" id="IPR024728">
    <property type="entry name" value="PolY_HhH_motif"/>
</dbReference>
<evidence type="ECO:0000256" key="15">
    <source>
        <dbReference type="ARBA" id="ARBA00049244"/>
    </source>
</evidence>
<keyword evidence="9 16" id="KW-0227">DNA damage</keyword>
<dbReference type="InterPro" id="IPR050116">
    <property type="entry name" value="DNA_polymerase-Y"/>
</dbReference>
<evidence type="ECO:0000256" key="10">
    <source>
        <dbReference type="ARBA" id="ARBA00022842"/>
    </source>
</evidence>
<dbReference type="Proteomes" id="UP000727506">
    <property type="component" value="Unassembled WGS sequence"/>
</dbReference>
<evidence type="ECO:0000259" key="17">
    <source>
        <dbReference type="PROSITE" id="PS50173"/>
    </source>
</evidence>
<organism evidence="18 19">
    <name type="scientific">Slackia piriformis</name>
    <dbReference type="NCBI Taxonomy" id="626934"/>
    <lineage>
        <taxon>Bacteria</taxon>
        <taxon>Bacillati</taxon>
        <taxon>Actinomycetota</taxon>
        <taxon>Coriobacteriia</taxon>
        <taxon>Eggerthellales</taxon>
        <taxon>Eggerthellaceae</taxon>
        <taxon>Slackia</taxon>
    </lineage>
</organism>
<dbReference type="PROSITE" id="PS50173">
    <property type="entry name" value="UMUC"/>
    <property type="match status" value="1"/>
</dbReference>
<feature type="site" description="Substrate discrimination" evidence="16">
    <location>
        <position position="28"/>
    </location>
</feature>
<comment type="caution">
    <text evidence="18">The sequence shown here is derived from an EMBL/GenBank/DDBJ whole genome shotgun (WGS) entry which is preliminary data.</text>
</comment>
<dbReference type="Gene3D" id="3.40.1170.60">
    <property type="match status" value="1"/>
</dbReference>
<dbReference type="EMBL" id="JAGZSV010000212">
    <property type="protein sequence ID" value="MBS6941528.1"/>
    <property type="molecule type" value="Genomic_DNA"/>
</dbReference>
<dbReference type="GO" id="GO:0006281">
    <property type="term" value="P:DNA repair"/>
    <property type="evidence" value="ECO:0007669"/>
    <property type="project" value="UniProtKB-UniRule"/>
</dbReference>
<dbReference type="SUPFAM" id="SSF100879">
    <property type="entry name" value="Lesion bypass DNA polymerase (Y-family), little finger domain"/>
    <property type="match status" value="1"/>
</dbReference>
<feature type="binding site" evidence="16">
    <location>
        <position position="118"/>
    </location>
    <ligand>
        <name>Mg(2+)</name>
        <dbReference type="ChEBI" id="CHEBI:18420"/>
    </ligand>
</feature>
<reference evidence="18" key="1">
    <citation type="submission" date="2021-02" db="EMBL/GenBank/DDBJ databases">
        <title>Infant gut strain persistence is associated with maternal origin, phylogeny, and functional potential including surface adhesion and iron acquisition.</title>
        <authorList>
            <person name="Lou Y.C."/>
        </authorList>
    </citation>
    <scope>NUCLEOTIDE SEQUENCE</scope>
    <source>
        <strain evidence="18">L2_039_000G1_dasL2_039_000G1_concoct_11</strain>
    </source>
</reference>
<dbReference type="PANTHER" id="PTHR11076:SF33">
    <property type="entry name" value="DNA POLYMERASE KAPPA"/>
    <property type="match status" value="1"/>
</dbReference>
<feature type="domain" description="UmuC" evidence="17">
    <location>
        <begin position="19"/>
        <end position="199"/>
    </location>
</feature>
<dbReference type="Gene3D" id="1.10.150.20">
    <property type="entry name" value="5' to 3' exonuclease, C-terminal subdomain"/>
    <property type="match status" value="1"/>
</dbReference>
<dbReference type="GO" id="GO:0009432">
    <property type="term" value="P:SOS response"/>
    <property type="evidence" value="ECO:0007669"/>
    <property type="project" value="TreeGrafter"/>
</dbReference>
<dbReference type="GO" id="GO:0000287">
    <property type="term" value="F:magnesium ion binding"/>
    <property type="evidence" value="ECO:0007669"/>
    <property type="project" value="UniProtKB-UniRule"/>
</dbReference>
<comment type="subcellular location">
    <subcellularLocation>
        <location evidence="1 16">Cytoplasm</location>
    </subcellularLocation>
</comment>
<evidence type="ECO:0000256" key="16">
    <source>
        <dbReference type="HAMAP-Rule" id="MF_01113"/>
    </source>
</evidence>
<dbReference type="GO" id="GO:0003684">
    <property type="term" value="F:damaged DNA binding"/>
    <property type="evidence" value="ECO:0007669"/>
    <property type="project" value="InterPro"/>
</dbReference>
<evidence type="ECO:0000256" key="3">
    <source>
        <dbReference type="ARBA" id="ARBA00022457"/>
    </source>
</evidence>
<keyword evidence="13 16" id="KW-0234">DNA repair</keyword>
<comment type="catalytic activity">
    <reaction evidence="15 16">
        <text>DNA(n) + a 2'-deoxyribonucleoside 5'-triphosphate = DNA(n+1) + diphosphate</text>
        <dbReference type="Rhea" id="RHEA:22508"/>
        <dbReference type="Rhea" id="RHEA-COMP:17339"/>
        <dbReference type="Rhea" id="RHEA-COMP:17340"/>
        <dbReference type="ChEBI" id="CHEBI:33019"/>
        <dbReference type="ChEBI" id="CHEBI:61560"/>
        <dbReference type="ChEBI" id="CHEBI:173112"/>
        <dbReference type="EC" id="2.7.7.7"/>
    </reaction>
</comment>
<keyword evidence="6 16" id="KW-0548">Nucleotidyltransferase</keyword>
<evidence type="ECO:0000313" key="18">
    <source>
        <dbReference type="EMBL" id="MBS6941528.1"/>
    </source>
</evidence>
<comment type="function">
    <text evidence="14 16">Poorly processive, error-prone DNA polymerase involved in untargeted mutagenesis. Copies undamaged DNA at stalled replication forks, which arise in vivo from mismatched or misaligned primer ends. These misaligned primers can be extended by PolIV. Exhibits no 3'-5' exonuclease (proofreading) activity. May be involved in translesional synthesis, in conjunction with the beta clamp from PolIII.</text>
</comment>
<dbReference type="Gene3D" id="3.30.70.270">
    <property type="match status" value="1"/>
</dbReference>
<keyword evidence="7 16" id="KW-0235">DNA replication</keyword>
<feature type="binding site" evidence="16">
    <location>
        <position position="23"/>
    </location>
    <ligand>
        <name>Mg(2+)</name>
        <dbReference type="ChEBI" id="CHEBI:18420"/>
    </ligand>
</feature>
<dbReference type="InterPro" id="IPR001126">
    <property type="entry name" value="UmuC"/>
</dbReference>
<keyword evidence="5 16" id="KW-0808">Transferase</keyword>
<dbReference type="NCBIfam" id="NF002677">
    <property type="entry name" value="PRK02406.1"/>
    <property type="match status" value="1"/>
</dbReference>
<gene>
    <name evidence="16 18" type="primary">dinB</name>
    <name evidence="18" type="ORF">KH142_08705</name>
</gene>
<evidence type="ECO:0000256" key="13">
    <source>
        <dbReference type="ARBA" id="ARBA00023204"/>
    </source>
</evidence>
<evidence type="ECO:0000256" key="6">
    <source>
        <dbReference type="ARBA" id="ARBA00022695"/>
    </source>
</evidence>
<evidence type="ECO:0000256" key="14">
    <source>
        <dbReference type="ARBA" id="ARBA00025589"/>
    </source>
</evidence>
<evidence type="ECO:0000256" key="1">
    <source>
        <dbReference type="ARBA" id="ARBA00004496"/>
    </source>
</evidence>
<evidence type="ECO:0000313" key="19">
    <source>
        <dbReference type="Proteomes" id="UP000727506"/>
    </source>
</evidence>
<keyword evidence="12 16" id="KW-0238">DNA-binding</keyword>
<dbReference type="CDD" id="cd03586">
    <property type="entry name" value="PolY_Pol_IV_kappa"/>
    <property type="match status" value="1"/>
</dbReference>
<keyword evidence="11 16" id="KW-0239">DNA-directed DNA polymerase</keyword>
<keyword evidence="4 16" id="KW-0963">Cytoplasm</keyword>
<evidence type="ECO:0000256" key="7">
    <source>
        <dbReference type="ARBA" id="ARBA00022705"/>
    </source>
</evidence>
<accession>A0A943UZF4</accession>
<dbReference type="InterPro" id="IPR036775">
    <property type="entry name" value="DNA_pol_Y-fam_lit_finger_sf"/>
</dbReference>
<dbReference type="Pfam" id="PF11798">
    <property type="entry name" value="IMS_HHH"/>
    <property type="match status" value="1"/>
</dbReference>
<evidence type="ECO:0000256" key="9">
    <source>
        <dbReference type="ARBA" id="ARBA00022763"/>
    </source>
</evidence>
<dbReference type="GO" id="GO:0006261">
    <property type="term" value="P:DNA-templated DNA replication"/>
    <property type="evidence" value="ECO:0007669"/>
    <property type="project" value="UniProtKB-UniRule"/>
</dbReference>
<dbReference type="GO" id="GO:0003887">
    <property type="term" value="F:DNA-directed DNA polymerase activity"/>
    <property type="evidence" value="ECO:0007669"/>
    <property type="project" value="UniProtKB-UniRule"/>
</dbReference>
<dbReference type="FunFam" id="3.40.1170.60:FF:000001">
    <property type="entry name" value="DNA polymerase IV"/>
    <property type="match status" value="1"/>
</dbReference>
<proteinExistence type="inferred from homology"/>
<dbReference type="InterPro" id="IPR043128">
    <property type="entry name" value="Rev_trsase/Diguanyl_cyclase"/>
</dbReference>
<dbReference type="InterPro" id="IPR017961">
    <property type="entry name" value="DNA_pol_Y-fam_little_finger"/>
</dbReference>
<dbReference type="EC" id="2.7.7.7" evidence="16"/>
<comment type="cofactor">
    <cofactor evidence="16">
        <name>Mg(2+)</name>
        <dbReference type="ChEBI" id="CHEBI:18420"/>
    </cofactor>
    <text evidence="16">Binds 2 magnesium ions per subunit.</text>
</comment>
<dbReference type="PANTHER" id="PTHR11076">
    <property type="entry name" value="DNA REPAIR POLYMERASE UMUC / TRANSFERASE FAMILY MEMBER"/>
    <property type="match status" value="1"/>
</dbReference>
<name>A0A943UZF4_9ACTN</name>
<comment type="similarity">
    <text evidence="2 16">Belongs to the DNA polymerase type-Y family.</text>
</comment>
<evidence type="ECO:0000256" key="5">
    <source>
        <dbReference type="ARBA" id="ARBA00022679"/>
    </source>
</evidence>
<dbReference type="HAMAP" id="MF_01113">
    <property type="entry name" value="DNApol_IV"/>
    <property type="match status" value="1"/>
</dbReference>
<evidence type="ECO:0000256" key="11">
    <source>
        <dbReference type="ARBA" id="ARBA00022932"/>
    </source>
</evidence>
<evidence type="ECO:0000256" key="8">
    <source>
        <dbReference type="ARBA" id="ARBA00022723"/>
    </source>
</evidence>
<dbReference type="GO" id="GO:0005829">
    <property type="term" value="C:cytosol"/>
    <property type="evidence" value="ECO:0007669"/>
    <property type="project" value="TreeGrafter"/>
</dbReference>
<sequence>MPDLLETQSPYQPWTGSAVLLVDLDAFFASVEQLDHPAWRGKPVIVGGDPDKRGVVSTASYEARAFGVRSAMPSSTARQLCPHAIWTRGHFGRYKEVSRAVMEILLAESPLLQQVSIDEAFLDVSPTKVNTEHPVAIARRIQSRIAESGITCSIGVGTSKAVAKIASDMDKPQGLTVVYPGRERDFLSPLPIRTMSGIGAKAEEVLRGHGIETLGQVASAPESLLISLWGKNVGMMRKRCLGIDDAPVRLDDEVKSVSSEITVSHDLKDFAAIAATVDTMAAKVGRRLRKKGLRGGTVSLRMRYSDRSTRSVQRKLDRPENNEYAFLPILHAMIDDLWKPGMAVRLIGVAITDFHDKELRQESLFETDALAEKTAKPAGAARREESFVDAESGRRISAATDIVKNRFGESAVFYGRELHVNENTTGSAAKNPAELPEIEGSAAQARRIPPSFGFSSLVDCDGEKDA</sequence>
<dbReference type="SUPFAM" id="SSF56672">
    <property type="entry name" value="DNA/RNA polymerases"/>
    <property type="match status" value="1"/>
</dbReference>
<evidence type="ECO:0000256" key="12">
    <source>
        <dbReference type="ARBA" id="ARBA00023125"/>
    </source>
</evidence>
<comment type="subunit">
    <text evidence="16">Monomer.</text>
</comment>
<keyword evidence="10 16" id="KW-0460">Magnesium</keyword>